<evidence type="ECO:0000313" key="2">
    <source>
        <dbReference type="EMBL" id="QPH01712.1"/>
    </source>
</evidence>
<name>A0A7S9KT47_EPIFF</name>
<gene>
    <name evidence="2" type="ORF">C2857_005915</name>
</gene>
<reference evidence="2 3" key="1">
    <citation type="journal article" date="2018" name="PLoS Genet.">
        <title>Repeat elements organise 3D genome structure and mediate transcription in the filamentous fungus Epichloe festucae.</title>
        <authorList>
            <person name="Winter D.J."/>
            <person name="Ganley A.R.D."/>
            <person name="Young C.A."/>
            <person name="Liachko I."/>
            <person name="Schardl C.L."/>
            <person name="Dupont P.Y."/>
            <person name="Berry D."/>
            <person name="Ram A."/>
            <person name="Scott B."/>
            <person name="Cox M.P."/>
        </authorList>
    </citation>
    <scope>NUCLEOTIDE SEQUENCE [LARGE SCALE GENOMIC DNA]</scope>
    <source>
        <strain evidence="2 3">Fl1</strain>
    </source>
</reference>
<evidence type="ECO:0000256" key="1">
    <source>
        <dbReference type="SAM" id="MobiDB-lite"/>
    </source>
</evidence>
<dbReference type="Proteomes" id="UP000594364">
    <property type="component" value="Chromosome 3"/>
</dbReference>
<feature type="region of interest" description="Disordered" evidence="1">
    <location>
        <begin position="33"/>
        <end position="79"/>
    </location>
</feature>
<accession>A0A7S9KT47</accession>
<feature type="compositionally biased region" description="Basic residues" evidence="1">
    <location>
        <begin position="43"/>
        <end position="56"/>
    </location>
</feature>
<dbReference type="AlphaFoldDB" id="A0A7S9KT47"/>
<organism evidence="2 3">
    <name type="scientific">Epichloe festucae (strain Fl1)</name>
    <dbReference type="NCBI Taxonomy" id="877507"/>
    <lineage>
        <taxon>Eukaryota</taxon>
        <taxon>Fungi</taxon>
        <taxon>Dikarya</taxon>
        <taxon>Ascomycota</taxon>
        <taxon>Pezizomycotina</taxon>
        <taxon>Sordariomycetes</taxon>
        <taxon>Hypocreomycetidae</taxon>
        <taxon>Hypocreales</taxon>
        <taxon>Clavicipitaceae</taxon>
        <taxon>Epichloe</taxon>
    </lineage>
</organism>
<keyword evidence="3" id="KW-1185">Reference proteome</keyword>
<feature type="compositionally biased region" description="Polar residues" evidence="1">
    <location>
        <begin position="169"/>
        <end position="186"/>
    </location>
</feature>
<evidence type="ECO:0000313" key="3">
    <source>
        <dbReference type="Proteomes" id="UP000594364"/>
    </source>
</evidence>
<sequence length="390" mass="44271">MASLIPLALGNECYSKRNSVLLQRHEDILCRFPSAPSNQQKSHVLRPRRQPQHKKPQPQPQPQPQSQTEQVTKIRATPRTNREWKATLGEIKREYMNRRFRQCSARCHEVLLGDELGNAHPVHLVYLRFYAATALEMQARAIHHSSPFRTTLLKQAYDHYSCASDLASQADQEISRPSSRINTFSRPRSAHGSDVSGSTASTRMSSPVPSLGSLDETFQPLPKKKKVAFCDELMMEPIIRPDSPTLGFDEWLGRSSPEPVFPESILKSVKHTPIPTPITTAPILVQDVLSSPDLSEAEDMDPFFQTRSIHRFCAILSSIRRQITSHMTTLDIEIAACHIPTAPIHTNQEMRALDIKARIERLRASGWKRARFDVQRYETLRENALADMTE</sequence>
<dbReference type="OrthoDB" id="3641178at2759"/>
<proteinExistence type="predicted"/>
<protein>
    <submittedName>
        <fullName evidence="2">Uncharacterized protein</fullName>
    </submittedName>
</protein>
<feature type="compositionally biased region" description="Polar residues" evidence="1">
    <location>
        <begin position="195"/>
        <end position="208"/>
    </location>
</feature>
<feature type="region of interest" description="Disordered" evidence="1">
    <location>
        <begin position="169"/>
        <end position="216"/>
    </location>
</feature>
<dbReference type="EMBL" id="CP031387">
    <property type="protein sequence ID" value="QPH01712.1"/>
    <property type="molecule type" value="Genomic_DNA"/>
</dbReference>